<evidence type="ECO:0000256" key="4">
    <source>
        <dbReference type="ARBA" id="ARBA00022723"/>
    </source>
</evidence>
<feature type="domain" description="Integrase catalytic" evidence="18">
    <location>
        <begin position="53"/>
        <end position="235"/>
    </location>
</feature>
<dbReference type="PANTHER" id="PTHR42648:SF11">
    <property type="entry name" value="TRANSPOSON TY4-P GAG-POL POLYPROTEIN"/>
    <property type="match status" value="1"/>
</dbReference>
<dbReference type="EMBL" id="QJNU01000010">
    <property type="protein sequence ID" value="RYP10891.1"/>
    <property type="molecule type" value="Genomic_DNA"/>
</dbReference>
<accession>A0A4Q4TTW3</accession>
<evidence type="ECO:0000256" key="2">
    <source>
        <dbReference type="ARBA" id="ARBA00022695"/>
    </source>
</evidence>
<dbReference type="GO" id="GO:0003723">
    <property type="term" value="F:RNA binding"/>
    <property type="evidence" value="ECO:0007669"/>
    <property type="project" value="UniProtKB-KW"/>
</dbReference>
<reference evidence="19 20" key="1">
    <citation type="submission" date="2018-06" db="EMBL/GenBank/DDBJ databases">
        <title>Complete Genomes of Monosporascus.</title>
        <authorList>
            <person name="Robinson A.J."/>
            <person name="Natvig D.O."/>
        </authorList>
    </citation>
    <scope>NUCLEOTIDE SEQUENCE [LARGE SCALE GENOMIC DNA]</scope>
    <source>
        <strain evidence="19 20">CBS 110550</strain>
    </source>
</reference>
<dbReference type="OrthoDB" id="4746249at2759"/>
<evidence type="ECO:0000256" key="14">
    <source>
        <dbReference type="ARBA" id="ARBA00023268"/>
    </source>
</evidence>
<dbReference type="InterPro" id="IPR039537">
    <property type="entry name" value="Retrotran_Ty1/copia-like"/>
</dbReference>
<dbReference type="GO" id="GO:0016787">
    <property type="term" value="F:hydrolase activity"/>
    <property type="evidence" value="ECO:0007669"/>
    <property type="project" value="UniProtKB-KW"/>
</dbReference>
<dbReference type="GO" id="GO:0004519">
    <property type="term" value="F:endonuclease activity"/>
    <property type="evidence" value="ECO:0007669"/>
    <property type="project" value="UniProtKB-KW"/>
</dbReference>
<protein>
    <recommendedName>
        <fullName evidence="18">Integrase catalytic domain-containing protein</fullName>
    </recommendedName>
</protein>
<organism evidence="19 20">
    <name type="scientific">Monosporascus ibericus</name>
    <dbReference type="NCBI Taxonomy" id="155417"/>
    <lineage>
        <taxon>Eukaryota</taxon>
        <taxon>Fungi</taxon>
        <taxon>Dikarya</taxon>
        <taxon>Ascomycota</taxon>
        <taxon>Pezizomycotina</taxon>
        <taxon>Sordariomycetes</taxon>
        <taxon>Xylariomycetidae</taxon>
        <taxon>Xylariales</taxon>
        <taxon>Xylariales incertae sedis</taxon>
        <taxon>Monosporascus</taxon>
    </lineage>
</organism>
<keyword evidence="5" id="KW-0255">Endonuclease</keyword>
<proteinExistence type="predicted"/>
<comment type="catalytic activity">
    <reaction evidence="15">
        <text>DNA(n) + a 2'-deoxyribonucleoside 5'-triphosphate = DNA(n+1) + diphosphate</text>
        <dbReference type="Rhea" id="RHEA:22508"/>
        <dbReference type="Rhea" id="RHEA-COMP:17339"/>
        <dbReference type="Rhea" id="RHEA-COMP:17340"/>
        <dbReference type="ChEBI" id="CHEBI:33019"/>
        <dbReference type="ChEBI" id="CHEBI:61560"/>
        <dbReference type="ChEBI" id="CHEBI:173112"/>
        <dbReference type="EC" id="2.7.7.49"/>
    </reaction>
</comment>
<dbReference type="GO" id="GO:0032196">
    <property type="term" value="P:transposition"/>
    <property type="evidence" value="ECO:0007669"/>
    <property type="project" value="UniProtKB-KW"/>
</dbReference>
<dbReference type="InterPro" id="IPR012337">
    <property type="entry name" value="RNaseH-like_sf"/>
</dbReference>
<name>A0A4Q4TTW3_9PEZI</name>
<keyword evidence="20" id="KW-1185">Reference proteome</keyword>
<keyword evidence="4" id="KW-0479">Metal-binding</keyword>
<dbReference type="GO" id="GO:0006310">
    <property type="term" value="P:DNA recombination"/>
    <property type="evidence" value="ECO:0007669"/>
    <property type="project" value="UniProtKB-KW"/>
</dbReference>
<keyword evidence="9" id="KW-0229">DNA integration</keyword>
<evidence type="ECO:0000256" key="7">
    <source>
        <dbReference type="ARBA" id="ARBA00022842"/>
    </source>
</evidence>
<comment type="catalytic activity">
    <reaction evidence="16">
        <text>DNA(n) + a 2'-deoxyribonucleoside 5'-triphosphate = DNA(n+1) + diphosphate</text>
        <dbReference type="Rhea" id="RHEA:22508"/>
        <dbReference type="Rhea" id="RHEA-COMP:17339"/>
        <dbReference type="Rhea" id="RHEA-COMP:17340"/>
        <dbReference type="ChEBI" id="CHEBI:33019"/>
        <dbReference type="ChEBI" id="CHEBI:61560"/>
        <dbReference type="ChEBI" id="CHEBI:173112"/>
        <dbReference type="EC" id="2.7.7.7"/>
    </reaction>
</comment>
<dbReference type="AlphaFoldDB" id="A0A4Q4TTW3"/>
<keyword evidence="10" id="KW-0695">RNA-directed DNA polymerase</keyword>
<sequence length="699" mass="80500">MKKLILWHRRLCHPSTERLIWTIKRSTGIDIDPEDVESLPCTAYDEGKIRKIPSTDPQRRGLYVGEIIWCDVGSVKPVSIENKAYYGLIADDLSRCREYHSFKTKDEVQQSLCAYITRVTKRLETTPPDAEGRSKRVQTIRLDGGKEFGMIIIKNFCAVEGIKLVISSPHNQYQNGVTERSIQFLQDEARATSAQMKISTCFWDFVMEATTHTINRTGQSTVKDMTPIEYFKKAFDPNPERSHKPDNSHLRILGSRCTVLIDENHRTRSEKLNARGAKGMLLGYEGTHNYKVWLLEGGRVLTTPHVTVYEDLKEPGQPPDPRDIIRSLPQPMQKRLRHRQKQGVGIKNKDHNVVSKDDTDKETKQVKRKRGRPKKTVPKLYTLEAPDKALKLMRELKLALTQEGDNYGLYTFYFSPSSNDENFFGNSGDAERAIRNAYKYQQMVNILKDKYDGIFEDSEDINLGKLFTTYRLFTATDDGPSLKEAMEGPEREMWLKVIFTEIKENLSRGTFNFIPLDKGRTRGYLIDTKWVLKKKYTSIGELDKFKARICAKGFIQRKGIDYNETAASTVRAVHWRILMALAAYLGWHILQIDFIVAYLNGNLKEDIYIKQFPILKEYFDTYPEDRQKYQFSPKKVIKLMNPLYGLKQAGAAWQERVRGILAKQGFHPLISDDAIYFNPKTGSVIASYVDDFLLFGADR</sequence>
<dbReference type="Pfam" id="PF07727">
    <property type="entry name" value="RVT_2"/>
    <property type="match status" value="1"/>
</dbReference>
<evidence type="ECO:0000256" key="5">
    <source>
        <dbReference type="ARBA" id="ARBA00022759"/>
    </source>
</evidence>
<keyword evidence="1" id="KW-0815">Transposition</keyword>
<keyword evidence="6" id="KW-0378">Hydrolase</keyword>
<evidence type="ECO:0000256" key="15">
    <source>
        <dbReference type="ARBA" id="ARBA00048173"/>
    </source>
</evidence>
<dbReference type="SUPFAM" id="SSF53098">
    <property type="entry name" value="Ribonuclease H-like"/>
    <property type="match status" value="1"/>
</dbReference>
<evidence type="ECO:0000256" key="6">
    <source>
        <dbReference type="ARBA" id="ARBA00022801"/>
    </source>
</evidence>
<evidence type="ECO:0000313" key="19">
    <source>
        <dbReference type="EMBL" id="RYP10891.1"/>
    </source>
</evidence>
<evidence type="ECO:0000256" key="11">
    <source>
        <dbReference type="ARBA" id="ARBA00022932"/>
    </source>
</evidence>
<keyword evidence="8" id="KW-0694">RNA-binding</keyword>
<evidence type="ECO:0000313" key="20">
    <source>
        <dbReference type="Proteomes" id="UP000293360"/>
    </source>
</evidence>
<evidence type="ECO:0000256" key="16">
    <source>
        <dbReference type="ARBA" id="ARBA00049244"/>
    </source>
</evidence>
<dbReference type="InterPro" id="IPR057670">
    <property type="entry name" value="SH3_retrovirus"/>
</dbReference>
<dbReference type="STRING" id="155417.A0A4Q4TTW3"/>
<dbReference type="Proteomes" id="UP000293360">
    <property type="component" value="Unassembled WGS sequence"/>
</dbReference>
<keyword evidence="11" id="KW-0239">DNA-directed DNA polymerase</keyword>
<dbReference type="GO" id="GO:0003964">
    <property type="term" value="F:RNA-directed DNA polymerase activity"/>
    <property type="evidence" value="ECO:0007669"/>
    <property type="project" value="UniProtKB-KW"/>
</dbReference>
<evidence type="ECO:0000256" key="9">
    <source>
        <dbReference type="ARBA" id="ARBA00022908"/>
    </source>
</evidence>
<feature type="region of interest" description="Disordered" evidence="17">
    <location>
        <begin position="338"/>
        <end position="374"/>
    </location>
</feature>
<keyword evidence="3" id="KW-0540">Nuclease</keyword>
<dbReference type="GO" id="GO:0015074">
    <property type="term" value="P:DNA integration"/>
    <property type="evidence" value="ECO:0007669"/>
    <property type="project" value="UniProtKB-KW"/>
</dbReference>
<comment type="caution">
    <text evidence="19">The sequence shown here is derived from an EMBL/GenBank/DDBJ whole genome shotgun (WGS) entry which is preliminary data.</text>
</comment>
<dbReference type="PROSITE" id="PS50994">
    <property type="entry name" value="INTEGRASE"/>
    <property type="match status" value="1"/>
</dbReference>
<keyword evidence="11" id="KW-0808">Transferase</keyword>
<dbReference type="GO" id="GO:0046872">
    <property type="term" value="F:metal ion binding"/>
    <property type="evidence" value="ECO:0007669"/>
    <property type="project" value="UniProtKB-KW"/>
</dbReference>
<gene>
    <name evidence="19" type="ORF">DL764_000327</name>
</gene>
<dbReference type="InterPro" id="IPR013103">
    <property type="entry name" value="RVT_2"/>
</dbReference>
<evidence type="ECO:0000256" key="12">
    <source>
        <dbReference type="ARBA" id="ARBA00023125"/>
    </source>
</evidence>
<evidence type="ECO:0000256" key="17">
    <source>
        <dbReference type="SAM" id="MobiDB-lite"/>
    </source>
</evidence>
<dbReference type="Gene3D" id="3.30.420.10">
    <property type="entry name" value="Ribonuclease H-like superfamily/Ribonuclease H"/>
    <property type="match status" value="1"/>
</dbReference>
<dbReference type="GO" id="GO:0003887">
    <property type="term" value="F:DNA-directed DNA polymerase activity"/>
    <property type="evidence" value="ECO:0007669"/>
    <property type="project" value="UniProtKB-KW"/>
</dbReference>
<dbReference type="InterPro" id="IPR036397">
    <property type="entry name" value="RNaseH_sf"/>
</dbReference>
<feature type="compositionally biased region" description="Basic and acidic residues" evidence="17">
    <location>
        <begin position="347"/>
        <end position="365"/>
    </location>
</feature>
<evidence type="ECO:0000256" key="8">
    <source>
        <dbReference type="ARBA" id="ARBA00022884"/>
    </source>
</evidence>
<evidence type="ECO:0000256" key="10">
    <source>
        <dbReference type="ARBA" id="ARBA00022918"/>
    </source>
</evidence>
<keyword evidence="13" id="KW-0233">DNA recombination</keyword>
<dbReference type="GO" id="GO:0005634">
    <property type="term" value="C:nucleus"/>
    <property type="evidence" value="ECO:0007669"/>
    <property type="project" value="UniProtKB-ARBA"/>
</dbReference>
<dbReference type="InterPro" id="IPR001584">
    <property type="entry name" value="Integrase_cat-core"/>
</dbReference>
<evidence type="ECO:0000256" key="13">
    <source>
        <dbReference type="ARBA" id="ARBA00023172"/>
    </source>
</evidence>
<keyword evidence="2" id="KW-0548">Nucleotidyltransferase</keyword>
<dbReference type="GO" id="GO:0003677">
    <property type="term" value="F:DNA binding"/>
    <property type="evidence" value="ECO:0007669"/>
    <property type="project" value="UniProtKB-KW"/>
</dbReference>
<evidence type="ECO:0000259" key="18">
    <source>
        <dbReference type="PROSITE" id="PS50994"/>
    </source>
</evidence>
<dbReference type="Pfam" id="PF25597">
    <property type="entry name" value="SH3_retrovirus"/>
    <property type="match status" value="1"/>
</dbReference>
<evidence type="ECO:0000256" key="1">
    <source>
        <dbReference type="ARBA" id="ARBA00022578"/>
    </source>
</evidence>
<keyword evidence="12" id="KW-0238">DNA-binding</keyword>
<evidence type="ECO:0000256" key="3">
    <source>
        <dbReference type="ARBA" id="ARBA00022722"/>
    </source>
</evidence>
<keyword evidence="14" id="KW-0511">Multifunctional enzyme</keyword>
<dbReference type="PANTHER" id="PTHR42648">
    <property type="entry name" value="TRANSPOSASE, PUTATIVE-RELATED"/>
    <property type="match status" value="1"/>
</dbReference>
<keyword evidence="7" id="KW-0460">Magnesium</keyword>